<dbReference type="SMART" id="SM00179">
    <property type="entry name" value="EGF_CA"/>
    <property type="match status" value="5"/>
</dbReference>
<evidence type="ECO:0000259" key="15">
    <source>
        <dbReference type="PROSITE" id="PS51233"/>
    </source>
</evidence>
<dbReference type="Proteomes" id="UP001165289">
    <property type="component" value="Unassembled WGS sequence"/>
</dbReference>
<dbReference type="GO" id="GO:0005509">
    <property type="term" value="F:calcium ion binding"/>
    <property type="evidence" value="ECO:0007669"/>
    <property type="project" value="InterPro"/>
</dbReference>
<dbReference type="SMART" id="SM00539">
    <property type="entry name" value="NIDO"/>
    <property type="match status" value="1"/>
</dbReference>
<keyword evidence="8 13" id="KW-1133">Transmembrane helix</keyword>
<reference evidence="16 17" key="1">
    <citation type="journal article" date="2023" name="BMC Biol.">
        <title>The compact genome of the sponge Oopsacas minuta (Hexactinellida) is lacking key metazoan core genes.</title>
        <authorList>
            <person name="Santini S."/>
            <person name="Schenkelaars Q."/>
            <person name="Jourda C."/>
            <person name="Duchesne M."/>
            <person name="Belahbib H."/>
            <person name="Rocher C."/>
            <person name="Selva M."/>
            <person name="Riesgo A."/>
            <person name="Vervoort M."/>
            <person name="Leys S.P."/>
            <person name="Kodjabachian L."/>
            <person name="Le Bivic A."/>
            <person name="Borchiellini C."/>
            <person name="Claverie J.M."/>
            <person name="Renard E."/>
        </authorList>
    </citation>
    <scope>NUCLEOTIDE SEQUENCE [LARGE SCALE GENOMIC DNA]</scope>
    <source>
        <strain evidence="16">SPO-2</strain>
    </source>
</reference>
<evidence type="ECO:0000256" key="11">
    <source>
        <dbReference type="ARBA" id="ARBA00023180"/>
    </source>
</evidence>
<dbReference type="Pfam" id="PF12662">
    <property type="entry name" value="cEGF"/>
    <property type="match status" value="1"/>
</dbReference>
<keyword evidence="6" id="KW-0732">Signal</keyword>
<dbReference type="GO" id="GO:0007160">
    <property type="term" value="P:cell-matrix adhesion"/>
    <property type="evidence" value="ECO:0007669"/>
    <property type="project" value="InterPro"/>
</dbReference>
<dbReference type="InterPro" id="IPR018097">
    <property type="entry name" value="EGF_Ca-bd_CS"/>
</dbReference>
<dbReference type="GO" id="GO:0005576">
    <property type="term" value="C:extracellular region"/>
    <property type="evidence" value="ECO:0007669"/>
    <property type="project" value="UniProtKB-SubCell"/>
</dbReference>
<dbReference type="InterPro" id="IPR000152">
    <property type="entry name" value="EGF-type_Asp/Asn_hydroxyl_site"/>
</dbReference>
<evidence type="ECO:0000256" key="6">
    <source>
        <dbReference type="ARBA" id="ARBA00022729"/>
    </source>
</evidence>
<dbReference type="InterPro" id="IPR009030">
    <property type="entry name" value="Growth_fac_rcpt_cys_sf"/>
</dbReference>
<accession>A0AAV7K7R1</accession>
<evidence type="ECO:0000256" key="12">
    <source>
        <dbReference type="PROSITE-ProRule" id="PRU00076"/>
    </source>
</evidence>
<evidence type="ECO:0000256" key="9">
    <source>
        <dbReference type="ARBA" id="ARBA00023136"/>
    </source>
</evidence>
<evidence type="ECO:0000256" key="10">
    <source>
        <dbReference type="ARBA" id="ARBA00023157"/>
    </source>
</evidence>
<evidence type="ECO:0000256" key="13">
    <source>
        <dbReference type="SAM" id="Phobius"/>
    </source>
</evidence>
<dbReference type="PROSITE" id="PS01187">
    <property type="entry name" value="EGF_CA"/>
    <property type="match status" value="2"/>
</dbReference>
<proteinExistence type="predicted"/>
<keyword evidence="11" id="KW-0325">Glycoprotein</keyword>
<dbReference type="InterPro" id="IPR056619">
    <property type="entry name" value="C8-3_MUC4"/>
</dbReference>
<dbReference type="InterPro" id="IPR001881">
    <property type="entry name" value="EGF-like_Ca-bd_dom"/>
</dbReference>
<dbReference type="CDD" id="cd00054">
    <property type="entry name" value="EGF_CA"/>
    <property type="match status" value="3"/>
</dbReference>
<comment type="caution">
    <text evidence="12">Lacks conserved residue(s) required for the propagation of feature annotation.</text>
</comment>
<dbReference type="PANTHER" id="PTHR13802">
    <property type="entry name" value="MUCIN 4-RELATED"/>
    <property type="match status" value="1"/>
</dbReference>
<dbReference type="PROSITE" id="PS00010">
    <property type="entry name" value="ASX_HYDROXYL"/>
    <property type="match status" value="2"/>
</dbReference>
<keyword evidence="7" id="KW-0677">Repeat</keyword>
<dbReference type="SMART" id="SM00216">
    <property type="entry name" value="VWD"/>
    <property type="match status" value="1"/>
</dbReference>
<dbReference type="InterPro" id="IPR049883">
    <property type="entry name" value="NOTCH1_EGF-like"/>
</dbReference>
<dbReference type="AlphaFoldDB" id="A0AAV7K7R1"/>
<dbReference type="InterPro" id="IPR000742">
    <property type="entry name" value="EGF"/>
</dbReference>
<keyword evidence="3" id="KW-0964">Secreted</keyword>
<protein>
    <submittedName>
        <fullName evidence="16">Mucin-like protein</fullName>
    </submittedName>
</protein>
<dbReference type="InterPro" id="IPR051495">
    <property type="entry name" value="Epithelial_Barrier/Signaling"/>
</dbReference>
<dbReference type="PROSITE" id="PS01186">
    <property type="entry name" value="EGF_2"/>
    <property type="match status" value="3"/>
</dbReference>
<dbReference type="FunFam" id="2.10.25.10:FF:000119">
    <property type="entry name" value="vitamin K-dependent protein S"/>
    <property type="match status" value="1"/>
</dbReference>
<dbReference type="FunFam" id="2.10.25.10:FF:000014">
    <property type="entry name" value="Latent-transforming growth factor beta-binding protein 3"/>
    <property type="match status" value="1"/>
</dbReference>
<keyword evidence="5 13" id="KW-0812">Transmembrane</keyword>
<comment type="caution">
    <text evidence="16">The sequence shown here is derived from an EMBL/GenBank/DDBJ whole genome shotgun (WGS) entry which is preliminary data.</text>
</comment>
<name>A0AAV7K7R1_9METZ</name>
<feature type="domain" description="VWFD" evidence="15">
    <location>
        <begin position="527"/>
        <end position="720"/>
    </location>
</feature>
<evidence type="ECO:0000256" key="3">
    <source>
        <dbReference type="ARBA" id="ARBA00022525"/>
    </source>
</evidence>
<dbReference type="InterPro" id="IPR001846">
    <property type="entry name" value="VWF_type-D"/>
</dbReference>
<evidence type="ECO:0000256" key="1">
    <source>
        <dbReference type="ARBA" id="ARBA00004370"/>
    </source>
</evidence>
<dbReference type="Pfam" id="PF00094">
    <property type="entry name" value="VWD"/>
    <property type="match status" value="1"/>
</dbReference>
<dbReference type="PROSITE" id="PS00022">
    <property type="entry name" value="EGF_1"/>
    <property type="match status" value="1"/>
</dbReference>
<dbReference type="SMART" id="SM00181">
    <property type="entry name" value="EGF"/>
    <property type="match status" value="6"/>
</dbReference>
<evidence type="ECO:0000256" key="5">
    <source>
        <dbReference type="ARBA" id="ARBA00022692"/>
    </source>
</evidence>
<comment type="subcellular location">
    <subcellularLocation>
        <location evidence="1">Membrane</location>
    </subcellularLocation>
    <subcellularLocation>
        <location evidence="2">Secreted</location>
    </subcellularLocation>
</comment>
<dbReference type="Gene3D" id="2.10.25.10">
    <property type="entry name" value="Laminin"/>
    <property type="match status" value="4"/>
</dbReference>
<evidence type="ECO:0000256" key="4">
    <source>
        <dbReference type="ARBA" id="ARBA00022536"/>
    </source>
</evidence>
<keyword evidence="4 12" id="KW-0245">EGF-like domain</keyword>
<dbReference type="PROSITE" id="PS50026">
    <property type="entry name" value="EGF_3"/>
    <property type="match status" value="1"/>
</dbReference>
<gene>
    <name evidence="16" type="ORF">LOD99_16029</name>
</gene>
<dbReference type="SUPFAM" id="SSF57184">
    <property type="entry name" value="Growth factor receptor domain"/>
    <property type="match status" value="1"/>
</dbReference>
<organism evidence="16 17">
    <name type="scientific">Oopsacas minuta</name>
    <dbReference type="NCBI Taxonomy" id="111878"/>
    <lineage>
        <taxon>Eukaryota</taxon>
        <taxon>Metazoa</taxon>
        <taxon>Porifera</taxon>
        <taxon>Hexactinellida</taxon>
        <taxon>Hexasterophora</taxon>
        <taxon>Lyssacinosida</taxon>
        <taxon>Leucopsacidae</taxon>
        <taxon>Oopsacas</taxon>
    </lineage>
</organism>
<keyword evidence="9 13" id="KW-0472">Membrane</keyword>
<dbReference type="GO" id="GO:0016020">
    <property type="term" value="C:membrane"/>
    <property type="evidence" value="ECO:0007669"/>
    <property type="project" value="UniProtKB-SubCell"/>
</dbReference>
<feature type="domain" description="EGF-like" evidence="14">
    <location>
        <begin position="1019"/>
        <end position="1057"/>
    </location>
</feature>
<evidence type="ECO:0000256" key="8">
    <source>
        <dbReference type="ARBA" id="ARBA00022989"/>
    </source>
</evidence>
<evidence type="ECO:0000313" key="17">
    <source>
        <dbReference type="Proteomes" id="UP001165289"/>
    </source>
</evidence>
<dbReference type="Pfam" id="PF07645">
    <property type="entry name" value="EGF_CA"/>
    <property type="match status" value="2"/>
</dbReference>
<dbReference type="EMBL" id="JAKMXF010000133">
    <property type="protein sequence ID" value="KAI6656725.1"/>
    <property type="molecule type" value="Genomic_DNA"/>
</dbReference>
<evidence type="ECO:0000313" key="16">
    <source>
        <dbReference type="EMBL" id="KAI6656725.1"/>
    </source>
</evidence>
<dbReference type="Pfam" id="PF06119">
    <property type="entry name" value="NIDO"/>
    <property type="match status" value="1"/>
</dbReference>
<dbReference type="SUPFAM" id="SSF57196">
    <property type="entry name" value="EGF/Laminin"/>
    <property type="match status" value="1"/>
</dbReference>
<evidence type="ECO:0000256" key="7">
    <source>
        <dbReference type="ARBA" id="ARBA00022737"/>
    </source>
</evidence>
<dbReference type="PANTHER" id="PTHR13802:SF52">
    <property type="entry name" value="MUCIN-4"/>
    <property type="match status" value="1"/>
</dbReference>
<feature type="transmembrane region" description="Helical" evidence="13">
    <location>
        <begin position="1187"/>
        <end position="1211"/>
    </location>
</feature>
<dbReference type="PROSITE" id="PS51233">
    <property type="entry name" value="VWFD"/>
    <property type="match status" value="1"/>
</dbReference>
<dbReference type="InterPro" id="IPR003886">
    <property type="entry name" value="NIDO_dom"/>
</dbReference>
<keyword evidence="17" id="KW-1185">Reference proteome</keyword>
<evidence type="ECO:0000256" key="2">
    <source>
        <dbReference type="ARBA" id="ARBA00004613"/>
    </source>
</evidence>
<sequence length="1244" mass="136715">MQPGYTLSDTTTPDTLSLTVDPMFICSLDLTPDNDVSELTAAFQLTYFVTMEVDNDTTSNLYSCIISTPVLNQLIILKDTPNSQTTPAVEFTKLVPFNLTLECNWSLTPGGVYSGTGVIAPLSNFRLNEVVTLKEFSFQIDPIDDNQIPEQLLVPYGTINGDTLLAKGQHVTSSAINLPEYFLIGSLYTNIAYVSNKGTISFGNPFTPPYPEIFPGYSDLTKNAYIIAPFWANIDTTFLGEVSWQLHTDATLLSQLSSRVGSGFNGQYALVATWHKVRPYPADGGVFYRCLLIGQDYMPSCTQHNTFQAVVLSDGSVNTQVLFSYNCEDFDWSKAPFNAAIGFNAGGTFYNNHHLSTTNDVYMVPCTNNESTVYPQVVLGYRVSSTPGEVPTKTQSELCEERITADLNSFTNPAGYMLPDEFTLRSCPADLISAQSDYRFFRYTADPYCVTPVYPSSDSQSIICCYSIATDTFLSHLSTFLRFSPLVPQYVTYEDGFFDLCCATRASCDNYYVVRPQIGLSGFEKSGFSGGFGDPHFITFDGFEFTFNAIGEFILTKSVLFEAQMRTTQLDTFEATYTSALVLKSSTSEVIQFEIESGEIVAYATGRATLPLIPDYPTFLNRNGYNVSVNPTNETIVVFSTGVTVKVALKSGALNYEISLPFSHNSTTVGLLGNFNSDQSDDIILMNGTSVNFTTLTPFQRDMALDTFGQSWAVTSTSLFEYKALEDTSTYTDTSLVPVYFSDLIISADAMNICGSSTACLYDYLVAGDTILATDTLNAQNELINLQLLSSNSPPKLELKNGTKEISVGINIWYYFEFEVFDPLGVYSVGVSSKLNDIELGLSNNLTAFRNFYVLKFRLAEFEKNKEFGITVLAQSRTNLVVGFSFILNVCDCVFGVCSNSTFTQENFILLYGKQTCVCNPGYTGPTCSEDLDACTALQCYPEVSCVDLPPPSLVAECATCPNGTIGDGMNCEDYNECVGDRGFVHNCGNVEYCNNLIGSFECVCIDGYERNTDGVCVDVDECQNPICHQLCINTPGSYRCDCVAGLSLSGDTFTCEPDVSCVASDCDTESQICALISSNNICLCKQGFVPSKIDSFSCLDSNECQTDICDQDCTNQIGEYTCDCVTGYAISSDGRTCQDMNECTNPATCPDTFVCSNMIGSFKCIDPLNPFPFNSSIPAFSLDVPAIVAGSVFAGSCSVIIVIIVIYMFYKDIWRSWRRRGRREESTESEIESGTNFKIFKNH</sequence>
<evidence type="ECO:0000259" key="14">
    <source>
        <dbReference type="PROSITE" id="PS50026"/>
    </source>
</evidence>
<keyword evidence="10" id="KW-1015">Disulfide bond</keyword>
<dbReference type="Pfam" id="PF23263">
    <property type="entry name" value="C8-3_MUC4"/>
    <property type="match status" value="1"/>
</dbReference>
<dbReference type="InterPro" id="IPR026823">
    <property type="entry name" value="cEGF"/>
</dbReference>